<proteinExistence type="predicted"/>
<protein>
    <submittedName>
        <fullName evidence="1">Uncharacterized protein</fullName>
    </submittedName>
</protein>
<dbReference type="Proteomes" id="UP000199017">
    <property type="component" value="Unassembled WGS sequence"/>
</dbReference>
<sequence length="173" mass="19392">MKSKKTIAGFIIGIVIGLGIFINSVQAGEKTNANPQWLPYTIQYAVDYMLNERIFEVQEKDDWNFVLNTPTGEKKLKNNGRTLSTEVGELFEQEGDTSYLDKYNDKKLTLRISNPDVLSLDKRNAGEITLAGDKIKSINVKAYAQKEGAAVLYLDRVKDGKVTTLAQTEIEIK</sequence>
<reference evidence="1 2" key="1">
    <citation type="submission" date="2016-10" db="EMBL/GenBank/DDBJ databases">
        <authorList>
            <person name="de Groot N.N."/>
        </authorList>
    </citation>
    <scope>NUCLEOTIDE SEQUENCE [LARGE SCALE GENOMIC DNA]</scope>
    <source>
        <strain evidence="2">P4B,CCM 7963,CECT 7998,DSM 25260,IBRC-M 10614,KCTC 13821</strain>
    </source>
</reference>
<dbReference type="EMBL" id="FNDU01000008">
    <property type="protein sequence ID" value="SDI49086.1"/>
    <property type="molecule type" value="Genomic_DNA"/>
</dbReference>
<accession>A0A1G8L0C2</accession>
<evidence type="ECO:0000313" key="1">
    <source>
        <dbReference type="EMBL" id="SDI49086.1"/>
    </source>
</evidence>
<gene>
    <name evidence="1" type="ORF">SAMN05216352_10894</name>
</gene>
<keyword evidence="2" id="KW-1185">Reference proteome</keyword>
<organism evidence="1 2">
    <name type="scientific">Alteribacillus bidgolensis</name>
    <dbReference type="NCBI Taxonomy" id="930129"/>
    <lineage>
        <taxon>Bacteria</taxon>
        <taxon>Bacillati</taxon>
        <taxon>Bacillota</taxon>
        <taxon>Bacilli</taxon>
        <taxon>Bacillales</taxon>
        <taxon>Bacillaceae</taxon>
        <taxon>Alteribacillus</taxon>
    </lineage>
</organism>
<dbReference type="RefSeq" id="WP_091585959.1">
    <property type="nucleotide sequence ID" value="NZ_FNDU01000008.1"/>
</dbReference>
<evidence type="ECO:0000313" key="2">
    <source>
        <dbReference type="Proteomes" id="UP000199017"/>
    </source>
</evidence>
<name>A0A1G8L0C2_9BACI</name>
<dbReference type="AlphaFoldDB" id="A0A1G8L0C2"/>